<dbReference type="GO" id="GO:0051603">
    <property type="term" value="P:proteolysis involved in protein catabolic process"/>
    <property type="evidence" value="ECO:0007669"/>
    <property type="project" value="InterPro"/>
</dbReference>
<dbReference type="OrthoDB" id="3145928at2759"/>
<accession>A0A815RG61</accession>
<keyword evidence="4" id="KW-1185">Reference proteome</keyword>
<dbReference type="GO" id="GO:0005839">
    <property type="term" value="C:proteasome core complex"/>
    <property type="evidence" value="ECO:0007669"/>
    <property type="project" value="InterPro"/>
</dbReference>
<comment type="caution">
    <text evidence="2">The sequence shown here is derived from an EMBL/GenBank/DDBJ whole genome shotgun (WGS) entry which is preliminary data.</text>
</comment>
<evidence type="ECO:0000313" key="2">
    <source>
        <dbReference type="EMBL" id="CAF1475451.1"/>
    </source>
</evidence>
<evidence type="ECO:0000256" key="1">
    <source>
        <dbReference type="ARBA" id="ARBA00022942"/>
    </source>
</evidence>
<proteinExistence type="predicted"/>
<dbReference type="EMBL" id="CAJNOJ010000522">
    <property type="protein sequence ID" value="CAF1475451.1"/>
    <property type="molecule type" value="Genomic_DNA"/>
</dbReference>
<dbReference type="InterPro" id="IPR029055">
    <property type="entry name" value="Ntn_hydrolases_N"/>
</dbReference>
<name>A0A815RG61_ADIRI</name>
<sequence>MRSSQFSISSSFQQELPTTMTGKYDMIQQSQCFLLMDVFFKLNMHKKLSRKDRPPQVTVRKISVLDDHDAMTFPGLTADARTLMHRARIECQSHRLNVEDPVTIEYITRFIADLQQTIENTQC</sequence>
<dbReference type="InterPro" id="IPR050115">
    <property type="entry name" value="Proteasome_alpha"/>
</dbReference>
<dbReference type="PANTHER" id="PTHR11599">
    <property type="entry name" value="PROTEASOME SUBUNIT ALPHA/BETA"/>
    <property type="match status" value="1"/>
</dbReference>
<evidence type="ECO:0000313" key="4">
    <source>
        <dbReference type="Proteomes" id="UP000663828"/>
    </source>
</evidence>
<gene>
    <name evidence="2" type="ORF">EDS130_LOCUS41080</name>
    <name evidence="3" type="ORF">XAT740_LOCUS55281</name>
</gene>
<dbReference type="InterPro" id="IPR001353">
    <property type="entry name" value="Proteasome_sua/b"/>
</dbReference>
<keyword evidence="1" id="KW-0647">Proteasome</keyword>
<evidence type="ECO:0000313" key="3">
    <source>
        <dbReference type="EMBL" id="CAF1652590.1"/>
    </source>
</evidence>
<dbReference type="EMBL" id="CAJNOR010010284">
    <property type="protein sequence ID" value="CAF1652590.1"/>
    <property type="molecule type" value="Genomic_DNA"/>
</dbReference>
<dbReference type="AlphaFoldDB" id="A0A815RG61"/>
<reference evidence="2" key="1">
    <citation type="submission" date="2021-02" db="EMBL/GenBank/DDBJ databases">
        <authorList>
            <person name="Nowell W R."/>
        </authorList>
    </citation>
    <scope>NUCLEOTIDE SEQUENCE</scope>
</reference>
<evidence type="ECO:0000313" key="5">
    <source>
        <dbReference type="Proteomes" id="UP000663852"/>
    </source>
</evidence>
<dbReference type="Proteomes" id="UP000663828">
    <property type="component" value="Unassembled WGS sequence"/>
</dbReference>
<dbReference type="SUPFAM" id="SSF56235">
    <property type="entry name" value="N-terminal nucleophile aminohydrolases (Ntn hydrolases)"/>
    <property type="match status" value="1"/>
</dbReference>
<organism evidence="2 5">
    <name type="scientific">Adineta ricciae</name>
    <name type="common">Rotifer</name>
    <dbReference type="NCBI Taxonomy" id="249248"/>
    <lineage>
        <taxon>Eukaryota</taxon>
        <taxon>Metazoa</taxon>
        <taxon>Spiralia</taxon>
        <taxon>Gnathifera</taxon>
        <taxon>Rotifera</taxon>
        <taxon>Eurotatoria</taxon>
        <taxon>Bdelloidea</taxon>
        <taxon>Adinetida</taxon>
        <taxon>Adinetidae</taxon>
        <taxon>Adineta</taxon>
    </lineage>
</organism>
<protein>
    <submittedName>
        <fullName evidence="2">Uncharacterized protein</fullName>
    </submittedName>
</protein>
<dbReference type="Gene3D" id="3.60.20.10">
    <property type="entry name" value="Glutamine Phosphoribosylpyrophosphate, subunit 1, domain 1"/>
    <property type="match status" value="1"/>
</dbReference>
<dbReference type="Proteomes" id="UP000663852">
    <property type="component" value="Unassembled WGS sequence"/>
</dbReference>
<dbReference type="Pfam" id="PF00227">
    <property type="entry name" value="Proteasome"/>
    <property type="match status" value="1"/>
</dbReference>